<feature type="domain" description="CRAL-TRIO" evidence="2">
    <location>
        <begin position="1"/>
        <end position="42"/>
    </location>
</feature>
<protein>
    <recommendedName>
        <fullName evidence="2">CRAL-TRIO domain-containing protein</fullName>
    </recommendedName>
</protein>
<dbReference type="SUPFAM" id="SSF52087">
    <property type="entry name" value="CRAL/TRIO domain"/>
    <property type="match status" value="1"/>
</dbReference>
<dbReference type="InterPro" id="IPR052432">
    <property type="entry name" value="PITP/CRAL-TRIO"/>
</dbReference>
<gene>
    <name evidence="3" type="ORF">C8A05DRAFT_18082</name>
</gene>
<evidence type="ECO:0000259" key="2">
    <source>
        <dbReference type="Pfam" id="PF00650"/>
    </source>
</evidence>
<reference evidence="3" key="2">
    <citation type="submission" date="2023-05" db="EMBL/GenBank/DDBJ databases">
        <authorList>
            <consortium name="Lawrence Berkeley National Laboratory"/>
            <person name="Steindorff A."/>
            <person name="Hensen N."/>
            <person name="Bonometti L."/>
            <person name="Westerberg I."/>
            <person name="Brannstrom I.O."/>
            <person name="Guillou S."/>
            <person name="Cros-Aarteil S."/>
            <person name="Calhoun S."/>
            <person name="Haridas S."/>
            <person name="Kuo A."/>
            <person name="Mondo S."/>
            <person name="Pangilinan J."/>
            <person name="Riley R."/>
            <person name="Labutti K."/>
            <person name="Andreopoulos B."/>
            <person name="Lipzen A."/>
            <person name="Chen C."/>
            <person name="Yanf M."/>
            <person name="Daum C."/>
            <person name="Ng V."/>
            <person name="Clum A."/>
            <person name="Ohm R."/>
            <person name="Martin F."/>
            <person name="Silar P."/>
            <person name="Natvig D."/>
            <person name="Lalanne C."/>
            <person name="Gautier V."/>
            <person name="Ament-Velasquez S.L."/>
            <person name="Kruys A."/>
            <person name="Hutchinson M.I."/>
            <person name="Powell A.J."/>
            <person name="Barry K."/>
            <person name="Miller A.N."/>
            <person name="Grigoriev I.V."/>
            <person name="Debuchy R."/>
            <person name="Gladieux P."/>
            <person name="Thoren M.H."/>
            <person name="Johannesson H."/>
        </authorList>
    </citation>
    <scope>NUCLEOTIDE SEQUENCE</scope>
    <source>
        <strain evidence="3">CBS 103.79</strain>
    </source>
</reference>
<accession>A0AAN6MER5</accession>
<feature type="region of interest" description="Disordered" evidence="1">
    <location>
        <begin position="145"/>
        <end position="166"/>
    </location>
</feature>
<keyword evidence="4" id="KW-1185">Reference proteome</keyword>
<dbReference type="PANTHER" id="PTHR46590">
    <property type="entry name" value="PHOSPHATIDYLINOSITOL TRANSFER PROTEIN CSR1-RELATED"/>
    <property type="match status" value="1"/>
</dbReference>
<proteinExistence type="predicted"/>
<evidence type="ECO:0000313" key="3">
    <source>
        <dbReference type="EMBL" id="KAK3899485.1"/>
    </source>
</evidence>
<dbReference type="EMBL" id="MU855778">
    <property type="protein sequence ID" value="KAK3899485.1"/>
    <property type="molecule type" value="Genomic_DNA"/>
</dbReference>
<reference evidence="3" key="1">
    <citation type="journal article" date="2023" name="Mol. Phylogenet. Evol.">
        <title>Genome-scale phylogeny and comparative genomics of the fungal order Sordariales.</title>
        <authorList>
            <person name="Hensen N."/>
            <person name="Bonometti L."/>
            <person name="Westerberg I."/>
            <person name="Brannstrom I.O."/>
            <person name="Guillou S."/>
            <person name="Cros-Aarteil S."/>
            <person name="Calhoun S."/>
            <person name="Haridas S."/>
            <person name="Kuo A."/>
            <person name="Mondo S."/>
            <person name="Pangilinan J."/>
            <person name="Riley R."/>
            <person name="LaButti K."/>
            <person name="Andreopoulos B."/>
            <person name="Lipzen A."/>
            <person name="Chen C."/>
            <person name="Yan M."/>
            <person name="Daum C."/>
            <person name="Ng V."/>
            <person name="Clum A."/>
            <person name="Steindorff A."/>
            <person name="Ohm R.A."/>
            <person name="Martin F."/>
            <person name="Silar P."/>
            <person name="Natvig D.O."/>
            <person name="Lalanne C."/>
            <person name="Gautier V."/>
            <person name="Ament-Velasquez S.L."/>
            <person name="Kruys A."/>
            <person name="Hutchinson M.I."/>
            <person name="Powell A.J."/>
            <person name="Barry K."/>
            <person name="Miller A.N."/>
            <person name="Grigoriev I.V."/>
            <person name="Debuchy R."/>
            <person name="Gladieux P."/>
            <person name="Hiltunen Thoren M."/>
            <person name="Johannesson H."/>
        </authorList>
    </citation>
    <scope>NUCLEOTIDE SEQUENCE</scope>
    <source>
        <strain evidence="3">CBS 103.79</strain>
    </source>
</reference>
<evidence type="ECO:0000256" key="1">
    <source>
        <dbReference type="SAM" id="MobiDB-lite"/>
    </source>
</evidence>
<name>A0AAN6MER5_9PEZI</name>
<evidence type="ECO:0000313" key="4">
    <source>
        <dbReference type="Proteomes" id="UP001303889"/>
    </source>
</evidence>
<dbReference type="AlphaFoldDB" id="A0AAN6MER5"/>
<dbReference type="Gene3D" id="3.40.525.10">
    <property type="entry name" value="CRAL-TRIO lipid binding domain"/>
    <property type="match status" value="1"/>
</dbReference>
<comment type="caution">
    <text evidence="3">The sequence shown here is derived from an EMBL/GenBank/DDBJ whole genome shotgun (WGS) entry which is preliminary data.</text>
</comment>
<dbReference type="InterPro" id="IPR036865">
    <property type="entry name" value="CRAL-TRIO_dom_sf"/>
</dbReference>
<dbReference type="Pfam" id="PF00650">
    <property type="entry name" value="CRAL_TRIO"/>
    <property type="match status" value="1"/>
</dbReference>
<feature type="non-terminal residue" evidence="3">
    <location>
        <position position="1"/>
    </location>
</feature>
<sequence>GIWKVIRGWLDPVVANKVHFTNSAQDMSAFISREHIPSSLEGAEDWTYAYAEPAPNENAPLSDTATRDRLLAARALLYKEYEDATLEWIRAGNGEEAEGVKKRRDEIAGRLREDYWAVDPYLRARSYYDRTGVLLPGGKLDWYPKKGEGNGEAEKVVGEVKADDVD</sequence>
<dbReference type="InterPro" id="IPR001251">
    <property type="entry name" value="CRAL-TRIO_dom"/>
</dbReference>
<dbReference type="PANTHER" id="PTHR46590:SF1">
    <property type="entry name" value="PHOSPHATIDYLINOSITOL TRANSFER PROTEIN CSR1"/>
    <property type="match status" value="1"/>
</dbReference>
<dbReference type="Proteomes" id="UP001303889">
    <property type="component" value="Unassembled WGS sequence"/>
</dbReference>
<organism evidence="3 4">
    <name type="scientific">Staphylotrichum tortipilum</name>
    <dbReference type="NCBI Taxonomy" id="2831512"/>
    <lineage>
        <taxon>Eukaryota</taxon>
        <taxon>Fungi</taxon>
        <taxon>Dikarya</taxon>
        <taxon>Ascomycota</taxon>
        <taxon>Pezizomycotina</taxon>
        <taxon>Sordariomycetes</taxon>
        <taxon>Sordariomycetidae</taxon>
        <taxon>Sordariales</taxon>
        <taxon>Chaetomiaceae</taxon>
        <taxon>Staphylotrichum</taxon>
    </lineage>
</organism>